<gene>
    <name evidence="2" type="ORF">CBR_g29378</name>
</gene>
<sequence>MEGCSSPSFAQSPPNSTHVRPQNMYCSDTGVYLGAAPLTGAPAYATSADVPMGSHCHDSSGGQPIIDGGMGDTFTEPAVYIAGTQGGGPATVNIDDEGATRSNDAIPRADRGKRAVGEERGGRGGQSKGKARVRGPDWTDKESMAVRGHTNTVTDDEDIGGGSENGGNGRTADSDSAEGSKSRRTGGASGHNRHSAPETSADASRGGSFANIAHALVDANDRHPDKIAGSFVHAMDGMNKTTEDGNRTLLQCFAILSGAMVGLPPECDRHCHGDGRANDGR</sequence>
<dbReference type="EMBL" id="BFEA01000026">
    <property type="protein sequence ID" value="GBG62179.1"/>
    <property type="molecule type" value="Genomic_DNA"/>
</dbReference>
<name>A0A388JWK8_CHABU</name>
<feature type="compositionally biased region" description="Basic and acidic residues" evidence="1">
    <location>
        <begin position="107"/>
        <end position="122"/>
    </location>
</feature>
<keyword evidence="3" id="KW-1185">Reference proteome</keyword>
<reference evidence="2 3" key="1">
    <citation type="journal article" date="2018" name="Cell">
        <title>The Chara Genome: Secondary Complexity and Implications for Plant Terrestrialization.</title>
        <authorList>
            <person name="Nishiyama T."/>
            <person name="Sakayama H."/>
            <person name="Vries J.D."/>
            <person name="Buschmann H."/>
            <person name="Saint-Marcoux D."/>
            <person name="Ullrich K.K."/>
            <person name="Haas F.B."/>
            <person name="Vanderstraeten L."/>
            <person name="Becker D."/>
            <person name="Lang D."/>
            <person name="Vosolsobe S."/>
            <person name="Rombauts S."/>
            <person name="Wilhelmsson P.K.I."/>
            <person name="Janitza P."/>
            <person name="Kern R."/>
            <person name="Heyl A."/>
            <person name="Rumpler F."/>
            <person name="Villalobos L.I.A.C."/>
            <person name="Clay J.M."/>
            <person name="Skokan R."/>
            <person name="Toyoda A."/>
            <person name="Suzuki Y."/>
            <person name="Kagoshima H."/>
            <person name="Schijlen E."/>
            <person name="Tajeshwar N."/>
            <person name="Catarino B."/>
            <person name="Hetherington A.J."/>
            <person name="Saltykova A."/>
            <person name="Bonnot C."/>
            <person name="Breuninger H."/>
            <person name="Symeonidi A."/>
            <person name="Radhakrishnan G.V."/>
            <person name="Van Nieuwerburgh F."/>
            <person name="Deforce D."/>
            <person name="Chang C."/>
            <person name="Karol K.G."/>
            <person name="Hedrich R."/>
            <person name="Ulvskov P."/>
            <person name="Glockner G."/>
            <person name="Delwiche C.F."/>
            <person name="Petrasek J."/>
            <person name="Van de Peer Y."/>
            <person name="Friml J."/>
            <person name="Beilby M."/>
            <person name="Dolan L."/>
            <person name="Kohara Y."/>
            <person name="Sugano S."/>
            <person name="Fujiyama A."/>
            <person name="Delaux P.-M."/>
            <person name="Quint M."/>
            <person name="TheiBen G."/>
            <person name="Hagemann M."/>
            <person name="Harholt J."/>
            <person name="Dunand C."/>
            <person name="Zachgo S."/>
            <person name="Langdale J."/>
            <person name="Maumus F."/>
            <person name="Straeten D.V.D."/>
            <person name="Gould S.B."/>
            <person name="Rensing S.A."/>
        </authorList>
    </citation>
    <scope>NUCLEOTIDE SEQUENCE [LARGE SCALE GENOMIC DNA]</scope>
    <source>
        <strain evidence="2 3">S276</strain>
    </source>
</reference>
<feature type="region of interest" description="Disordered" evidence="1">
    <location>
        <begin position="85"/>
        <end position="206"/>
    </location>
</feature>
<feature type="compositionally biased region" description="Gly residues" evidence="1">
    <location>
        <begin position="160"/>
        <end position="169"/>
    </location>
</feature>
<dbReference type="Gramene" id="GBG62179">
    <property type="protein sequence ID" value="GBG62179"/>
    <property type="gene ID" value="CBR_g29378"/>
</dbReference>
<comment type="caution">
    <text evidence="2">The sequence shown here is derived from an EMBL/GenBank/DDBJ whole genome shotgun (WGS) entry which is preliminary data.</text>
</comment>
<dbReference type="Proteomes" id="UP000265515">
    <property type="component" value="Unassembled WGS sequence"/>
</dbReference>
<protein>
    <submittedName>
        <fullName evidence="2">Uncharacterized protein</fullName>
    </submittedName>
</protein>
<evidence type="ECO:0000313" key="2">
    <source>
        <dbReference type="EMBL" id="GBG62179.1"/>
    </source>
</evidence>
<feature type="region of interest" description="Disordered" evidence="1">
    <location>
        <begin position="1"/>
        <end position="21"/>
    </location>
</feature>
<feature type="compositionally biased region" description="Basic and acidic residues" evidence="1">
    <location>
        <begin position="134"/>
        <end position="144"/>
    </location>
</feature>
<accession>A0A388JWK8</accession>
<evidence type="ECO:0000256" key="1">
    <source>
        <dbReference type="SAM" id="MobiDB-lite"/>
    </source>
</evidence>
<proteinExistence type="predicted"/>
<dbReference type="AlphaFoldDB" id="A0A388JWK8"/>
<evidence type="ECO:0000313" key="3">
    <source>
        <dbReference type="Proteomes" id="UP000265515"/>
    </source>
</evidence>
<organism evidence="2 3">
    <name type="scientific">Chara braunii</name>
    <name type="common">Braun's stonewort</name>
    <dbReference type="NCBI Taxonomy" id="69332"/>
    <lineage>
        <taxon>Eukaryota</taxon>
        <taxon>Viridiplantae</taxon>
        <taxon>Streptophyta</taxon>
        <taxon>Charophyceae</taxon>
        <taxon>Charales</taxon>
        <taxon>Characeae</taxon>
        <taxon>Chara</taxon>
    </lineage>
</organism>